<organism evidence="1 2">
    <name type="scientific">Anopheles christyi</name>
    <dbReference type="NCBI Taxonomy" id="43041"/>
    <lineage>
        <taxon>Eukaryota</taxon>
        <taxon>Metazoa</taxon>
        <taxon>Ecdysozoa</taxon>
        <taxon>Arthropoda</taxon>
        <taxon>Hexapoda</taxon>
        <taxon>Insecta</taxon>
        <taxon>Pterygota</taxon>
        <taxon>Neoptera</taxon>
        <taxon>Endopterygota</taxon>
        <taxon>Diptera</taxon>
        <taxon>Nematocera</taxon>
        <taxon>Culicoidea</taxon>
        <taxon>Culicidae</taxon>
        <taxon>Anophelinae</taxon>
        <taxon>Anopheles</taxon>
    </lineage>
</organism>
<proteinExistence type="predicted"/>
<reference evidence="1" key="2">
    <citation type="submission" date="2020-05" db="UniProtKB">
        <authorList>
            <consortium name="EnsemblMetazoa"/>
        </authorList>
    </citation>
    <scope>IDENTIFICATION</scope>
    <source>
        <strain evidence="1">ACHKN1017</strain>
    </source>
</reference>
<sequence length="68" mass="7288">MTDIDNSLSISLSFASTSAVTSQIVGAFEAMQLLLVSKFDSIRHVSSSMWGSWVDETVMPLSAGRCST</sequence>
<accession>A0A182KI51</accession>
<dbReference type="AlphaFoldDB" id="A0A182KI51"/>
<protein>
    <submittedName>
        <fullName evidence="1">Uncharacterized protein</fullName>
    </submittedName>
</protein>
<reference evidence="2" key="1">
    <citation type="submission" date="2013-03" db="EMBL/GenBank/DDBJ databases">
        <title>The Genome Sequence of Anopheles christyi ACHKN1017.</title>
        <authorList>
            <consortium name="The Broad Institute Genomics Platform"/>
            <person name="Neafsey D.E."/>
            <person name="Besansky N."/>
            <person name="Walker B."/>
            <person name="Young S.K."/>
            <person name="Zeng Q."/>
            <person name="Gargeya S."/>
            <person name="Fitzgerald M."/>
            <person name="Haas B."/>
            <person name="Abouelleil A."/>
            <person name="Allen A.W."/>
            <person name="Alvarado L."/>
            <person name="Arachchi H.M."/>
            <person name="Berlin A.M."/>
            <person name="Chapman S.B."/>
            <person name="Gainer-Dewar J."/>
            <person name="Goldberg J."/>
            <person name="Griggs A."/>
            <person name="Gujja S."/>
            <person name="Hansen M."/>
            <person name="Howarth C."/>
            <person name="Imamovic A."/>
            <person name="Ireland A."/>
            <person name="Larimer J."/>
            <person name="McCowan C."/>
            <person name="Murphy C."/>
            <person name="Pearson M."/>
            <person name="Poon T.W."/>
            <person name="Priest M."/>
            <person name="Roberts A."/>
            <person name="Saif S."/>
            <person name="Shea T."/>
            <person name="Sisk P."/>
            <person name="Sykes S."/>
            <person name="Wortman J."/>
            <person name="Nusbaum C."/>
            <person name="Birren B."/>
        </authorList>
    </citation>
    <scope>NUCLEOTIDE SEQUENCE [LARGE SCALE GENOMIC DNA]</scope>
    <source>
        <strain evidence="2">ACHKN1017</strain>
    </source>
</reference>
<dbReference type="Proteomes" id="UP000075881">
    <property type="component" value="Unassembled WGS sequence"/>
</dbReference>
<dbReference type="EnsemblMetazoa" id="ACHR014146-RA">
    <property type="protein sequence ID" value="ACHR014146-PA"/>
    <property type="gene ID" value="ACHR014146"/>
</dbReference>
<dbReference type="VEuPathDB" id="VectorBase:ACHR014146"/>
<evidence type="ECO:0000313" key="2">
    <source>
        <dbReference type="Proteomes" id="UP000075881"/>
    </source>
</evidence>
<name>A0A182KI51_9DIPT</name>
<evidence type="ECO:0000313" key="1">
    <source>
        <dbReference type="EnsemblMetazoa" id="ACHR014146-PA"/>
    </source>
</evidence>
<keyword evidence="2" id="KW-1185">Reference proteome</keyword>